<dbReference type="Proteomes" id="UP000789739">
    <property type="component" value="Unassembled WGS sequence"/>
</dbReference>
<dbReference type="OrthoDB" id="2417676at2759"/>
<name>A0A9N9F907_9GLOM</name>
<reference evidence="1" key="1">
    <citation type="submission" date="2021-06" db="EMBL/GenBank/DDBJ databases">
        <authorList>
            <person name="Kallberg Y."/>
            <person name="Tangrot J."/>
            <person name="Rosling A."/>
        </authorList>
    </citation>
    <scope>NUCLEOTIDE SEQUENCE</scope>
    <source>
        <strain evidence="1">BR232B</strain>
    </source>
</reference>
<accession>A0A9N9F907</accession>
<comment type="caution">
    <text evidence="1">The sequence shown here is derived from an EMBL/GenBank/DDBJ whole genome shotgun (WGS) entry which is preliminary data.</text>
</comment>
<gene>
    <name evidence="1" type="ORF">PBRASI_LOCUS3454</name>
</gene>
<sequence length="297" mass="33790">MSDYTCIPGNFPFFGSDDSEGLPKVKCILRRNLAEKILTDLARMGKVLISAPLFSGKTALTQLVAMEVIRNGHIALDAIDNAILTSLLKIGMFNENGSSLSFSCPVVEQFYRKEYIRTFIYPNSAPLLSPEINQQGISQFVFNVLKKLDGSLLRSTYSKSVDGTYIERIYQNEFYYGAWMVMPARLSCDVGTYFGVKGAVDFYLNGQFQWAFELLSIRDGKRLREHSERFQPNKRYGQLKMKNWAVIDFCVEGTSAAWSNFPHDSHHYCLVVGKNSDQATLHHNHTITTFDLIQSRW</sequence>
<protein>
    <submittedName>
        <fullName evidence="1">4361_t:CDS:1</fullName>
    </submittedName>
</protein>
<organism evidence="1 2">
    <name type="scientific">Paraglomus brasilianum</name>
    <dbReference type="NCBI Taxonomy" id="144538"/>
    <lineage>
        <taxon>Eukaryota</taxon>
        <taxon>Fungi</taxon>
        <taxon>Fungi incertae sedis</taxon>
        <taxon>Mucoromycota</taxon>
        <taxon>Glomeromycotina</taxon>
        <taxon>Glomeromycetes</taxon>
        <taxon>Paraglomerales</taxon>
        <taxon>Paraglomeraceae</taxon>
        <taxon>Paraglomus</taxon>
    </lineage>
</organism>
<keyword evidence="2" id="KW-1185">Reference proteome</keyword>
<evidence type="ECO:0000313" key="1">
    <source>
        <dbReference type="EMBL" id="CAG8517727.1"/>
    </source>
</evidence>
<proteinExistence type="predicted"/>
<dbReference type="EMBL" id="CAJVPI010000313">
    <property type="protein sequence ID" value="CAG8517727.1"/>
    <property type="molecule type" value="Genomic_DNA"/>
</dbReference>
<evidence type="ECO:0000313" key="2">
    <source>
        <dbReference type="Proteomes" id="UP000789739"/>
    </source>
</evidence>
<dbReference type="AlphaFoldDB" id="A0A9N9F907"/>